<dbReference type="OrthoDB" id="11564at2157"/>
<evidence type="ECO:0000313" key="3">
    <source>
        <dbReference type="Proteomes" id="UP000199126"/>
    </source>
</evidence>
<accession>A0A1H8SJJ5</accession>
<dbReference type="RefSeq" id="WP_089824212.1">
    <property type="nucleotide sequence ID" value="NZ_FODV01000005.1"/>
</dbReference>
<feature type="compositionally biased region" description="Polar residues" evidence="1">
    <location>
        <begin position="1"/>
        <end position="17"/>
    </location>
</feature>
<dbReference type="EMBL" id="FODV01000005">
    <property type="protein sequence ID" value="SEO78852.1"/>
    <property type="molecule type" value="Genomic_DNA"/>
</dbReference>
<protein>
    <submittedName>
        <fullName evidence="2">Uncharacterized protein</fullName>
    </submittedName>
</protein>
<feature type="region of interest" description="Disordered" evidence="1">
    <location>
        <begin position="1"/>
        <end position="20"/>
    </location>
</feature>
<name>A0A1H8SJJ5_9EURY</name>
<keyword evidence="3" id="KW-1185">Reference proteome</keyword>
<dbReference type="AlphaFoldDB" id="A0A1H8SJJ5"/>
<evidence type="ECO:0000313" key="2">
    <source>
        <dbReference type="EMBL" id="SEO78852.1"/>
    </source>
</evidence>
<reference evidence="3" key="1">
    <citation type="submission" date="2016-10" db="EMBL/GenBank/DDBJ databases">
        <authorList>
            <person name="Varghese N."/>
            <person name="Submissions S."/>
        </authorList>
    </citation>
    <scope>NUCLEOTIDE SEQUENCE [LARGE SCALE GENOMIC DNA]</scope>
    <source>
        <strain evidence="3">CGMCC 1.10121</strain>
    </source>
</reference>
<organism evidence="2 3">
    <name type="scientific">Halogranum amylolyticum</name>
    <dbReference type="NCBI Taxonomy" id="660520"/>
    <lineage>
        <taxon>Archaea</taxon>
        <taxon>Methanobacteriati</taxon>
        <taxon>Methanobacteriota</taxon>
        <taxon>Stenosarchaea group</taxon>
        <taxon>Halobacteria</taxon>
        <taxon>Halobacteriales</taxon>
        <taxon>Haloferacaceae</taxon>
    </lineage>
</organism>
<evidence type="ECO:0000256" key="1">
    <source>
        <dbReference type="SAM" id="MobiDB-lite"/>
    </source>
</evidence>
<proteinExistence type="predicted"/>
<gene>
    <name evidence="2" type="ORF">SAMN04487948_105146</name>
</gene>
<dbReference type="Proteomes" id="UP000199126">
    <property type="component" value="Unassembled WGS sequence"/>
</dbReference>
<sequence>MSVNDTSSDSESMSGATRTWPELAEGLYERLTGREAEISYEFEEMEVDVPSHAGDDADHAHWRLNGTLRIRTRDQSQKGKRGQS</sequence>